<keyword evidence="2" id="KW-0413">Isomerase</keyword>
<dbReference type="PANTHER" id="PTHR12110:SF56">
    <property type="entry name" value="DEHYDRATASE, PUTATIVE (AFU_ORTHOLOGUE AFUA_6G08740)-RELATED"/>
    <property type="match status" value="1"/>
</dbReference>
<dbReference type="SUPFAM" id="SSF51658">
    <property type="entry name" value="Xylose isomerase-like"/>
    <property type="match status" value="1"/>
</dbReference>
<dbReference type="InterPro" id="IPR050312">
    <property type="entry name" value="IolE/XylAMocC-like"/>
</dbReference>
<feature type="domain" description="Xylose isomerase-like TIM barrel" evidence="1">
    <location>
        <begin position="31"/>
        <end position="319"/>
    </location>
</feature>
<evidence type="ECO:0000259" key="1">
    <source>
        <dbReference type="Pfam" id="PF01261"/>
    </source>
</evidence>
<reference evidence="2 3" key="1">
    <citation type="submission" date="2019-04" db="EMBL/GenBank/DDBJ databases">
        <title>Friends and foes A comparative genomics study of 23 Aspergillus species from section Flavi.</title>
        <authorList>
            <consortium name="DOE Joint Genome Institute"/>
            <person name="Kjaerbolling I."/>
            <person name="Vesth T."/>
            <person name="Frisvad J.C."/>
            <person name="Nybo J.L."/>
            <person name="Theobald S."/>
            <person name="Kildgaard S."/>
            <person name="Isbrandt T."/>
            <person name="Kuo A."/>
            <person name="Sato A."/>
            <person name="Lyhne E.K."/>
            <person name="Kogle M.E."/>
            <person name="Wiebenga A."/>
            <person name="Kun R.S."/>
            <person name="Lubbers R.J."/>
            <person name="Makela M.R."/>
            <person name="Barry K."/>
            <person name="Chovatia M."/>
            <person name="Clum A."/>
            <person name="Daum C."/>
            <person name="Haridas S."/>
            <person name="He G."/>
            <person name="LaButti K."/>
            <person name="Lipzen A."/>
            <person name="Mondo S."/>
            <person name="Riley R."/>
            <person name="Salamov A."/>
            <person name="Simmons B.A."/>
            <person name="Magnuson J.K."/>
            <person name="Henrissat B."/>
            <person name="Mortensen U.H."/>
            <person name="Larsen T.O."/>
            <person name="Devries R.P."/>
            <person name="Grigoriev I.V."/>
            <person name="Machida M."/>
            <person name="Baker S.E."/>
            <person name="Andersen M.R."/>
        </authorList>
    </citation>
    <scope>NUCLEOTIDE SEQUENCE [LARGE SCALE GENOMIC DNA]</scope>
    <source>
        <strain evidence="2 3">IBT 18842</strain>
    </source>
</reference>
<organism evidence="2 3">
    <name type="scientific">Aspergillus avenaceus</name>
    <dbReference type="NCBI Taxonomy" id="36643"/>
    <lineage>
        <taxon>Eukaryota</taxon>
        <taxon>Fungi</taxon>
        <taxon>Dikarya</taxon>
        <taxon>Ascomycota</taxon>
        <taxon>Pezizomycotina</taxon>
        <taxon>Eurotiomycetes</taxon>
        <taxon>Eurotiomycetidae</taxon>
        <taxon>Eurotiales</taxon>
        <taxon>Aspergillaceae</taxon>
        <taxon>Aspergillus</taxon>
        <taxon>Aspergillus subgen. Circumdati</taxon>
    </lineage>
</organism>
<evidence type="ECO:0000313" key="2">
    <source>
        <dbReference type="EMBL" id="KAE8144837.1"/>
    </source>
</evidence>
<dbReference type="Pfam" id="PF01261">
    <property type="entry name" value="AP_endonuc_2"/>
    <property type="match status" value="1"/>
</dbReference>
<dbReference type="PANTHER" id="PTHR12110">
    <property type="entry name" value="HYDROXYPYRUVATE ISOMERASE"/>
    <property type="match status" value="1"/>
</dbReference>
<dbReference type="EMBL" id="ML742427">
    <property type="protein sequence ID" value="KAE8144837.1"/>
    <property type="molecule type" value="Genomic_DNA"/>
</dbReference>
<dbReference type="Proteomes" id="UP000325780">
    <property type="component" value="Unassembled WGS sequence"/>
</dbReference>
<keyword evidence="3" id="KW-1185">Reference proteome</keyword>
<evidence type="ECO:0000313" key="3">
    <source>
        <dbReference type="Proteomes" id="UP000325780"/>
    </source>
</evidence>
<protein>
    <submittedName>
        <fullName evidence="2">Xylose isomerase-like protein</fullName>
    </submittedName>
</protein>
<dbReference type="Gene3D" id="3.20.20.150">
    <property type="entry name" value="Divalent-metal-dependent TIM barrel enzymes"/>
    <property type="match status" value="1"/>
</dbReference>
<dbReference type="AlphaFoldDB" id="A0A5N6TEW2"/>
<dbReference type="GO" id="GO:0016853">
    <property type="term" value="F:isomerase activity"/>
    <property type="evidence" value="ECO:0007669"/>
    <property type="project" value="UniProtKB-KW"/>
</dbReference>
<sequence length="344" mass="38824">MPEINEINKIPLSFATCSIGTQSDTLPRKLSALHNAGFNAIELAFPDIQSHGANLLGHPIAADNYPELVTAAHDIRRLCDAYHLRVLMLQPFANFEGWPRGSREREHAFERARGWIEIMDAVGTDMLQVGSTDTPLEKLQGGKENIVSDLRELCDLLAAKNMRLAYENWAWSTHAPTWSDIWSIVRETNRPNIGLCLDTFQTAGFEWGDPTTSTGRVDDLSVGELDKRLEESMRRLVGCVPVEKIYLLQVSDAYLPVEAVPRERVRGEWPRARWSQAFRPLPYDGGYLPVEAVGRAVLKTGFRGWFSVEVFDSGPDGKGREYEIKQYAADAMWSAREFLEKCMH</sequence>
<dbReference type="InterPro" id="IPR036237">
    <property type="entry name" value="Xyl_isomerase-like_sf"/>
</dbReference>
<proteinExistence type="predicted"/>
<accession>A0A5N6TEW2</accession>
<gene>
    <name evidence="2" type="ORF">BDV25DRAFT_171079</name>
</gene>
<dbReference type="InterPro" id="IPR013022">
    <property type="entry name" value="Xyl_isomerase-like_TIM-brl"/>
</dbReference>
<dbReference type="OrthoDB" id="5360893at2759"/>
<name>A0A5N6TEW2_ASPAV</name>